<dbReference type="SUPFAM" id="SSF47413">
    <property type="entry name" value="lambda repressor-like DNA-binding domains"/>
    <property type="match status" value="1"/>
</dbReference>
<evidence type="ECO:0000259" key="1">
    <source>
        <dbReference type="PROSITE" id="PS50943"/>
    </source>
</evidence>
<sequence length="297" mass="33165">MDNRSEIREFLRSRRARITPEQANLPIHGTNRRVPGLRREEVALLAGVSVDYYVKLERGNLSGVSDEVLSSIAGALQLDEAEHAHLFDLAHAANARPAPRRRPAAVQIRPSLQRFLDAIATPAWVRNERMDFLAANELGRALYSDILASPIRPANTARFVFLDPAAREHYPEWADVAADIVAVLRGSAGRSPHNRALMDLIGELATRSDEFRTRWAAHNVRFHRTGRKRLHHRIVGELELTYEALELPADPGLTLFAYTAEPGTPSAERLRLLAEWATTLTAIDHVDRIPRAGTLPS</sequence>
<keyword evidence="3" id="KW-1185">Reference proteome</keyword>
<name>A0A7K0DSY1_9NOCA</name>
<dbReference type="PROSITE" id="PS50943">
    <property type="entry name" value="HTH_CROC1"/>
    <property type="match status" value="1"/>
</dbReference>
<dbReference type="InterPro" id="IPR041413">
    <property type="entry name" value="MLTR_LBD"/>
</dbReference>
<dbReference type="Gene3D" id="3.30.450.180">
    <property type="match status" value="1"/>
</dbReference>
<dbReference type="CDD" id="cd00093">
    <property type="entry name" value="HTH_XRE"/>
    <property type="match status" value="1"/>
</dbReference>
<reference evidence="2 3" key="1">
    <citation type="submission" date="2019-10" db="EMBL/GenBank/DDBJ databases">
        <title>Nocardia macrotermitis sp. nov. and Nocardia aurantia sp. nov., isolated from the gut of fungus growing-termite Macrotermes natalensis.</title>
        <authorList>
            <person name="Benndorf R."/>
            <person name="Schwitalla J."/>
            <person name="Martin K."/>
            <person name="De Beer W."/>
            <person name="Kaster A.-K."/>
            <person name="Vollmers J."/>
            <person name="Poulsen M."/>
            <person name="Beemelmanns C."/>
        </authorList>
    </citation>
    <scope>NUCLEOTIDE SEQUENCE [LARGE SCALE GENOMIC DNA]</scope>
    <source>
        <strain evidence="2 3">RB56</strain>
    </source>
</reference>
<dbReference type="EMBL" id="WEGI01000009">
    <property type="protein sequence ID" value="MQY28861.1"/>
    <property type="molecule type" value="Genomic_DNA"/>
</dbReference>
<comment type="caution">
    <text evidence="2">The sequence shown here is derived from an EMBL/GenBank/DDBJ whole genome shotgun (WGS) entry which is preliminary data.</text>
</comment>
<dbReference type="PANTHER" id="PTHR35010:SF2">
    <property type="entry name" value="BLL4672 PROTEIN"/>
    <property type="match status" value="1"/>
</dbReference>
<dbReference type="AlphaFoldDB" id="A0A7K0DSY1"/>
<evidence type="ECO:0000313" key="3">
    <source>
        <dbReference type="Proteomes" id="UP000431401"/>
    </source>
</evidence>
<dbReference type="Pfam" id="PF13560">
    <property type="entry name" value="HTH_31"/>
    <property type="match status" value="1"/>
</dbReference>
<dbReference type="Pfam" id="PF17765">
    <property type="entry name" value="MLTR_LBD"/>
    <property type="match status" value="1"/>
</dbReference>
<dbReference type="OrthoDB" id="3608749at2"/>
<dbReference type="InterPro" id="IPR001387">
    <property type="entry name" value="Cro/C1-type_HTH"/>
</dbReference>
<dbReference type="Proteomes" id="UP000431401">
    <property type="component" value="Unassembled WGS sequence"/>
</dbReference>
<dbReference type="InterPro" id="IPR010982">
    <property type="entry name" value="Lambda_DNA-bd_dom_sf"/>
</dbReference>
<gene>
    <name evidence="2" type="ORF">NRB56_44460</name>
</gene>
<organism evidence="2 3">
    <name type="scientific">Nocardia aurantia</name>
    <dbReference type="NCBI Taxonomy" id="2585199"/>
    <lineage>
        <taxon>Bacteria</taxon>
        <taxon>Bacillati</taxon>
        <taxon>Actinomycetota</taxon>
        <taxon>Actinomycetes</taxon>
        <taxon>Mycobacteriales</taxon>
        <taxon>Nocardiaceae</taxon>
        <taxon>Nocardia</taxon>
    </lineage>
</organism>
<dbReference type="PANTHER" id="PTHR35010">
    <property type="entry name" value="BLL4672 PROTEIN-RELATED"/>
    <property type="match status" value="1"/>
</dbReference>
<feature type="domain" description="HTH cro/C1-type" evidence="1">
    <location>
        <begin position="36"/>
        <end position="83"/>
    </location>
</feature>
<dbReference type="GO" id="GO:0003677">
    <property type="term" value="F:DNA binding"/>
    <property type="evidence" value="ECO:0007669"/>
    <property type="project" value="InterPro"/>
</dbReference>
<dbReference type="Gene3D" id="1.10.260.40">
    <property type="entry name" value="lambda repressor-like DNA-binding domains"/>
    <property type="match status" value="1"/>
</dbReference>
<evidence type="ECO:0000313" key="2">
    <source>
        <dbReference type="EMBL" id="MQY28861.1"/>
    </source>
</evidence>
<accession>A0A7K0DSY1</accession>
<proteinExistence type="predicted"/>
<dbReference type="RefSeq" id="WP_153345087.1">
    <property type="nucleotide sequence ID" value="NZ_WEGI01000009.1"/>
</dbReference>
<protein>
    <recommendedName>
        <fullName evidence="1">HTH cro/C1-type domain-containing protein</fullName>
    </recommendedName>
</protein>
<dbReference type="SMART" id="SM00530">
    <property type="entry name" value="HTH_XRE"/>
    <property type="match status" value="1"/>
</dbReference>